<comment type="caution">
    <text evidence="3">The sequence shown here is derived from an EMBL/GenBank/DDBJ whole genome shotgun (WGS) entry which is preliminary data.</text>
</comment>
<gene>
    <name evidence="3" type="ORF">L0P57_04440</name>
</gene>
<reference evidence="3 4" key="1">
    <citation type="submission" date="2022-01" db="EMBL/GenBank/DDBJ databases">
        <title>Collection of gut derived symbiotic bacterial strains cultured from healthy donors.</title>
        <authorList>
            <person name="Lin H."/>
            <person name="Kohout C."/>
            <person name="Waligurski E."/>
            <person name="Pamer E.G."/>
        </authorList>
    </citation>
    <scope>NUCLEOTIDE SEQUENCE [LARGE SCALE GENOMIC DNA]</scope>
    <source>
        <strain evidence="3 4">DFI.7.58</strain>
    </source>
</reference>
<evidence type="ECO:0000313" key="4">
    <source>
        <dbReference type="Proteomes" id="UP001298681"/>
    </source>
</evidence>
<evidence type="ECO:0000313" key="3">
    <source>
        <dbReference type="EMBL" id="MCG4610182.1"/>
    </source>
</evidence>
<dbReference type="Pfam" id="PF11738">
    <property type="entry name" value="DUF3298"/>
    <property type="match status" value="1"/>
</dbReference>
<accession>A0ABS9MH92</accession>
<protein>
    <submittedName>
        <fullName evidence="3">RsiV family protein</fullName>
    </submittedName>
</protein>
<keyword evidence="4" id="KW-1185">Reference proteome</keyword>
<sequence>MHLFKRYGKRVAATAACLVICFVAALNVSEPFAAAVAKVPVVGGIVQVVTWRSYVQEDEDKTIQMEVPQIEGEEDSGVVADVNAEIQKIVDDYKAQAEQQIAEYKEAFIATGGTEEEFAQKDIKVDVQYDVKYQSDTRLSLELTANENWCNAYNVQYFYNIDLKDDKALTLEDILGEDYVSIANASIREQMQQRMAEDENLVYWDGSDGIEGFTTVDENTKFYLNEKGNPVVVFAAYEIAPGAFGAQEFEIVP</sequence>
<dbReference type="Proteomes" id="UP001298681">
    <property type="component" value="Unassembled WGS sequence"/>
</dbReference>
<keyword evidence="1" id="KW-0732">Signal</keyword>
<dbReference type="RefSeq" id="WP_237966537.1">
    <property type="nucleotide sequence ID" value="NZ_JAKNHQ010000004.1"/>
</dbReference>
<dbReference type="InterPro" id="IPR037126">
    <property type="entry name" value="PdaC/RsiV-like_sf"/>
</dbReference>
<organism evidence="3 4">
    <name type="scientific">Anaeromassilibacillus senegalensis</name>
    <dbReference type="NCBI Taxonomy" id="1673717"/>
    <lineage>
        <taxon>Bacteria</taxon>
        <taxon>Bacillati</taxon>
        <taxon>Bacillota</taxon>
        <taxon>Clostridia</taxon>
        <taxon>Eubacteriales</taxon>
        <taxon>Acutalibacteraceae</taxon>
        <taxon>Anaeromassilibacillus</taxon>
    </lineage>
</organism>
<dbReference type="InterPro" id="IPR021729">
    <property type="entry name" value="DUF3298"/>
</dbReference>
<feature type="domain" description="DUF3298" evidence="2">
    <location>
        <begin position="173"/>
        <end position="251"/>
    </location>
</feature>
<name>A0ABS9MH92_9FIRM</name>
<evidence type="ECO:0000256" key="1">
    <source>
        <dbReference type="SAM" id="SignalP"/>
    </source>
</evidence>
<dbReference type="Gene3D" id="3.30.565.40">
    <property type="entry name" value="Fervidobacterium nodosum Rt17-B1 like"/>
    <property type="match status" value="1"/>
</dbReference>
<feature type="chain" id="PRO_5045562773" evidence="1">
    <location>
        <begin position="34"/>
        <end position="253"/>
    </location>
</feature>
<dbReference type="Gene3D" id="3.90.640.20">
    <property type="entry name" value="Heat-shock cognate protein, ATPase"/>
    <property type="match status" value="1"/>
</dbReference>
<evidence type="ECO:0000259" key="2">
    <source>
        <dbReference type="Pfam" id="PF11738"/>
    </source>
</evidence>
<proteinExistence type="predicted"/>
<dbReference type="EMBL" id="JAKNHQ010000004">
    <property type="protein sequence ID" value="MCG4610182.1"/>
    <property type="molecule type" value="Genomic_DNA"/>
</dbReference>
<feature type="signal peptide" evidence="1">
    <location>
        <begin position="1"/>
        <end position="33"/>
    </location>
</feature>